<organism evidence="1 2">
    <name type="scientific">Mytilus edulis</name>
    <name type="common">Blue mussel</name>
    <dbReference type="NCBI Taxonomy" id="6550"/>
    <lineage>
        <taxon>Eukaryota</taxon>
        <taxon>Metazoa</taxon>
        <taxon>Spiralia</taxon>
        <taxon>Lophotrochozoa</taxon>
        <taxon>Mollusca</taxon>
        <taxon>Bivalvia</taxon>
        <taxon>Autobranchia</taxon>
        <taxon>Pteriomorphia</taxon>
        <taxon>Mytilida</taxon>
        <taxon>Mytiloidea</taxon>
        <taxon>Mytilidae</taxon>
        <taxon>Mytilinae</taxon>
        <taxon>Mytilus</taxon>
    </lineage>
</organism>
<dbReference type="InterPro" id="IPR043129">
    <property type="entry name" value="ATPase_NBD"/>
</dbReference>
<gene>
    <name evidence="1" type="ORF">MEDL_67793</name>
</gene>
<dbReference type="AlphaFoldDB" id="A0A8S3VMQ6"/>
<protein>
    <submittedName>
        <fullName evidence="1">Uncharacterized protein</fullName>
    </submittedName>
</protein>
<dbReference type="EMBL" id="CAJPWZ010003305">
    <property type="protein sequence ID" value="CAG2256454.1"/>
    <property type="molecule type" value="Genomic_DNA"/>
</dbReference>
<dbReference type="Proteomes" id="UP000683360">
    <property type="component" value="Unassembled WGS sequence"/>
</dbReference>
<name>A0A8S3VMQ6_MYTED</name>
<reference evidence="1" key="1">
    <citation type="submission" date="2021-03" db="EMBL/GenBank/DDBJ databases">
        <authorList>
            <person name="Bekaert M."/>
        </authorList>
    </citation>
    <scope>NUCLEOTIDE SEQUENCE</scope>
</reference>
<accession>A0A8S3VMQ6</accession>
<evidence type="ECO:0000313" key="2">
    <source>
        <dbReference type="Proteomes" id="UP000683360"/>
    </source>
</evidence>
<sequence>MENFRLKEHEDYIDLFQEYQTKKHSIRSDQNNTVIITLPVSLIYLVEQKHRVFQTAIEQSPYKETVRYNKQKLYIPSDTFRGIFVPSIRAMIKHIEEMQKIPQVEDIDILMMVGGFVECKLVQDAVRSYFGNSKSIIIPEEAGMAVMKGAVLLALSRKMKKDVRQDLVMVFHI</sequence>
<evidence type="ECO:0000313" key="1">
    <source>
        <dbReference type="EMBL" id="CAG2256454.1"/>
    </source>
</evidence>
<keyword evidence="2" id="KW-1185">Reference proteome</keyword>
<comment type="caution">
    <text evidence="1">The sequence shown here is derived from an EMBL/GenBank/DDBJ whole genome shotgun (WGS) entry which is preliminary data.</text>
</comment>
<dbReference type="PANTHER" id="PTHR14187">
    <property type="entry name" value="ALPHA KINASE/ELONGATION FACTOR 2 KINASE"/>
    <property type="match status" value="1"/>
</dbReference>
<proteinExistence type="predicted"/>
<dbReference type="OrthoDB" id="2963168at2759"/>
<dbReference type="PANTHER" id="PTHR14187:SF5">
    <property type="entry name" value="HEAT SHOCK 70 KDA PROTEIN 12A"/>
    <property type="match status" value="1"/>
</dbReference>
<dbReference type="SUPFAM" id="SSF53067">
    <property type="entry name" value="Actin-like ATPase domain"/>
    <property type="match status" value="1"/>
</dbReference>